<gene>
    <name evidence="5" type="ORF">DFR64_2454</name>
</gene>
<reference evidence="5 6" key="1">
    <citation type="submission" date="2018-08" db="EMBL/GenBank/DDBJ databases">
        <title>Genomic Encyclopedia of Type Strains, Phase IV (KMG-IV): sequencing the most valuable type-strain genomes for metagenomic binning, comparative biology and taxonomic classification.</title>
        <authorList>
            <person name="Goeker M."/>
        </authorList>
    </citation>
    <scope>NUCLEOTIDE SEQUENCE [LARGE SCALE GENOMIC DNA]</scope>
    <source>
        <strain evidence="5 6">DSM 23923</strain>
    </source>
</reference>
<dbReference type="GO" id="GO:0009231">
    <property type="term" value="P:riboflavin biosynthetic process"/>
    <property type="evidence" value="ECO:0007669"/>
    <property type="project" value="InterPro"/>
</dbReference>
<dbReference type="RefSeq" id="WP_116225719.1">
    <property type="nucleotide sequence ID" value="NZ_AP018437.1"/>
</dbReference>
<dbReference type="Pfam" id="PF01872">
    <property type="entry name" value="RibD_C"/>
    <property type="match status" value="1"/>
</dbReference>
<evidence type="ECO:0000256" key="3">
    <source>
        <dbReference type="ARBA" id="ARBA00023002"/>
    </source>
</evidence>
<comment type="caution">
    <text evidence="5">The sequence shown here is derived from an EMBL/GenBank/DDBJ whole genome shotgun (WGS) entry which is preliminary data.</text>
</comment>
<dbReference type="SUPFAM" id="SSF53597">
    <property type="entry name" value="Dihydrofolate reductase-like"/>
    <property type="match status" value="1"/>
</dbReference>
<dbReference type="InterPro" id="IPR050765">
    <property type="entry name" value="Riboflavin_Biosynth_HTPR"/>
</dbReference>
<evidence type="ECO:0000313" key="6">
    <source>
        <dbReference type="Proteomes" id="UP000256388"/>
    </source>
</evidence>
<evidence type="ECO:0000256" key="1">
    <source>
        <dbReference type="ARBA" id="ARBA00005104"/>
    </source>
</evidence>
<dbReference type="GO" id="GO:0008703">
    <property type="term" value="F:5-amino-6-(5-phosphoribosylamino)uracil reductase activity"/>
    <property type="evidence" value="ECO:0007669"/>
    <property type="project" value="InterPro"/>
</dbReference>
<evidence type="ECO:0000256" key="2">
    <source>
        <dbReference type="ARBA" id="ARBA00022857"/>
    </source>
</evidence>
<dbReference type="AlphaFoldDB" id="A0A3E0A8V8"/>
<dbReference type="InterPro" id="IPR002734">
    <property type="entry name" value="RibDG_C"/>
</dbReference>
<dbReference type="PANTHER" id="PTHR38011:SF7">
    <property type="entry name" value="2,5-DIAMINO-6-RIBOSYLAMINO-4(3H)-PYRIMIDINONE 5'-PHOSPHATE REDUCTASE"/>
    <property type="match status" value="1"/>
</dbReference>
<accession>A0A3E0A8V8</accession>
<sequence length="219" mass="25014">MRPKIIMHTQISLDGCIRGFQDTGIYYLLANNFNSDMVLFGSETVLMAAEQFPPETEKSFVKPEVKEGDTRQNWVIPDSRGRLRNLHVFRDTPYCKDIILLVSQATPKAYLEYLKERNYDFILAGEDHVDYRRAFELLNERYGCKVLRTDSGGMLTNVLLQQGLVDEISLVVSPCLVGQSSPNVFRSLNLENNVDLEWLRSDALEGGFVHLMYRVIGQA</sequence>
<name>A0A3E0A8V8_9CHLR</name>
<protein>
    <submittedName>
        <fullName evidence="5">2,5-diamino-6-(Ribosylamino)-4(3H)-pyrimidinone 5'-phosphate reductase</fullName>
    </submittedName>
</protein>
<evidence type="ECO:0000259" key="4">
    <source>
        <dbReference type="Pfam" id="PF01872"/>
    </source>
</evidence>
<dbReference type="Gene3D" id="3.40.430.10">
    <property type="entry name" value="Dihydrofolate Reductase, subunit A"/>
    <property type="match status" value="1"/>
</dbReference>
<organism evidence="5 6">
    <name type="scientific">Pelolinea submarina</name>
    <dbReference type="NCBI Taxonomy" id="913107"/>
    <lineage>
        <taxon>Bacteria</taxon>
        <taxon>Bacillati</taxon>
        <taxon>Chloroflexota</taxon>
        <taxon>Anaerolineae</taxon>
        <taxon>Anaerolineales</taxon>
        <taxon>Anaerolineaceae</taxon>
        <taxon>Pelolinea</taxon>
    </lineage>
</organism>
<proteinExistence type="predicted"/>
<dbReference type="EMBL" id="QUMS01000003">
    <property type="protein sequence ID" value="REG07249.1"/>
    <property type="molecule type" value="Genomic_DNA"/>
</dbReference>
<feature type="domain" description="Bacterial bifunctional deaminase-reductase C-terminal" evidence="4">
    <location>
        <begin position="3"/>
        <end position="204"/>
    </location>
</feature>
<dbReference type="OrthoDB" id="9800865at2"/>
<dbReference type="InterPro" id="IPR024072">
    <property type="entry name" value="DHFR-like_dom_sf"/>
</dbReference>
<comment type="pathway">
    <text evidence="1">Cofactor biosynthesis; riboflavin biosynthesis.</text>
</comment>
<dbReference type="Proteomes" id="UP000256388">
    <property type="component" value="Unassembled WGS sequence"/>
</dbReference>
<dbReference type="PANTHER" id="PTHR38011">
    <property type="entry name" value="DIHYDROFOLATE REDUCTASE FAMILY PROTEIN (AFU_ORTHOLOGUE AFUA_8G06820)"/>
    <property type="match status" value="1"/>
</dbReference>
<keyword evidence="3" id="KW-0560">Oxidoreductase</keyword>
<keyword evidence="6" id="KW-1185">Reference proteome</keyword>
<evidence type="ECO:0000313" key="5">
    <source>
        <dbReference type="EMBL" id="REG07249.1"/>
    </source>
</evidence>
<keyword evidence="2" id="KW-0521">NADP</keyword>